<sequence length="2153" mass="242995">MIEASHLFKATLPSPITGWSLLPEAYRARLPLESGVTVAGFVNLVVRAAALKDTKALSTFVERFQMFKTLQYRFTVSQRLVLFDTFLRLALDSSLELSAPIEDLVQYLEVAAEVGAAYPALPVVLDWHPLLDFVRKYLFVETTLYFSQCANGMAQLVESLTTVFVSLSQYYDPATWPELIRTLRQEREGLCLIDGLTRYVTLLRSFLPGSVAGPIGQQFVQSGMVLQPEGEYAQPRLSRAIDKVALDVPVITSVFSEVDDSSREQIAQTVSLLVATHDFMQALFEELIDIVELGCNDQLQALVFETIARILHFRPDLHCFSPRTTDILLSRYTIYSGLRYSIEQAAICDNIYFADPQESYPTRLRSPEWANQLFDQEAACASLALTFSTLIIWLLLCEDRYSNFWALANGDKALVRTELVWDQPLRTEAGRYWNAFYTYFNVLASGIPLGNQLLLVHMTYVLSSLCSQSHMSRCYFRRVRPIRDGALPFLAVLPIEAFRPLGTIIIARCLNLVQRGDVFSKFGVVVSVTTNLFPETVLPRIVWYLNDLLGTSDLTPTKRNMFLSIILSTLYSLIGFCHSMIPDSQFCYGDVDPTPELLAHNPTPPKPNYPPSDTWATLLTKSEVAFTPDFMCRLIESLLKYLDVVEVHTCQQVLFILLIFWGAMPFPERFLEAYPAYSQLIYSYIEQVVRLIGLVSESAATHEAWIKALDENTLIFNMDGLLLSHKKPCPVSLTVLQVSMASLLGNLEAPRIKAIVLSHLLGFISSSSLSSARLEVHAFLSGVVLGLLSGTTDKVDREALQRQEILDQLYHHAIYSYQTDRAKLDWTLMVLRALVRHDNCVYAHKRGDLFLELVESLLPSTSPLFTDLASWGPDSPSLEVFTLFLNVLRAAIRSVTLPYPCDWSVRQGGSFARPSSLFPTVPSSLHPRYVKLHIWPRRKVRWSKITKEGREWARRIYRLVQVGFRNVIEHAGNKYVILLTYRFFLKTTSLVSGLEHLCKSEPAASKGVVVYRPSLPMLRSLLFEAGLGEDSLFTLENTQNASCKYQVPNPMLWYFRGVDIEGETNELHLLRKQMVESRVEELFGPNLELLSDEKALPLTENCPEEISTAIQERLLQSHSDPDRMPLFDFSSSLDGPIIEPQIKNVPPCPESECVDEGAFSPYTVMEEFLEYLRSLFSAQLDPRVAQQALRTASIIVTTWGGHNTAKANRIAKNASRGYNSLTYFHVDPELMYVCEQNLQAFGLSMARIAYLEFTPADNSDTFSRLVMGYAEVFITASLFYDEGIRNMAVYYLEQTMHIVPLEADIFRVYVGAAFSSCEKLISLSQRSDGVLPRADQAYHLRVLYAARQVTATMPIISHFIVSIPRYTSLIVLSARLYACRMDETTQMALDISGLSDLWDPIYPFTGPSGLGSLNMLRSVRGVSDHIDVLNTALTKENQLIREEGRTCIQLSSEAITSINNDRLAEYQSYINSLGVIQMHTSTLSFDKSRIHALVSCLSFGAYIMTLNVATTQGIIENLLRAIVENTIADVGAMWMAMATILRHYKPYGGPSYEDPDLTHGFCEFKDLFFGHALTLPLGEKTQKQLAMASTVTLATLDDTRRTLSDPELHRKLWIAIQRLIQANGQGSEDDDDETAEESFEDALAFSLTFLCGIVGGEMSVFLLESTCHYLEVTSSDSLVHDNVAVLMRICSAAIVGLKYGRCTAAQRHECATLFSRTLIAATRKLEPCQLDAWVSIYSIFVLQQNVDIMWEATEHFLTHLEGAFERNADSETLQSNTILVITLFLLIFNSLDRALFLQLSHRFLEMVQKYYLYSRLSMTRDTLATAMSGALGITVEKDMCSKTKASTYHPHIVGLISSLETVFESWIKKRDDKAAAKEDLNVLSTLIQAFAMMYTSGYCQEVMCLVAEHLLPVLVRMQNYEELQDTRNFASGLLLMCANVHMDIELLETLLGHRLPPLLIEHAQFWRASACIYELVRRMIGLAALKLPVPSVNPDGTIHPVTRGDRIHMMVLEDYIFGLGMTVTHAELVSAIGALFSAFIRVYPAQSQKYFLDRVITLAKQRSAIHQRLVCVTCLTGVLARNDQHVPDHYVDALMFTARMVESKHERIRKTCRKFIRWFWRIFGDKFETISIVLNPEQVQALKHARSPTDYIF</sequence>
<comment type="caution">
    <text evidence="1">The sequence shown here is derived from an EMBL/GenBank/DDBJ whole genome shotgun (WGS) entry which is preliminary data.</text>
</comment>
<dbReference type="SUPFAM" id="SSF48371">
    <property type="entry name" value="ARM repeat"/>
    <property type="match status" value="2"/>
</dbReference>
<proteinExistence type="predicted"/>
<evidence type="ECO:0000313" key="1">
    <source>
        <dbReference type="EMBL" id="TNJ28630.1"/>
    </source>
</evidence>
<dbReference type="VEuPathDB" id="GiardiaDB:GMRT_10892"/>
<dbReference type="Proteomes" id="UP000315496">
    <property type="component" value="Chromosome 2"/>
</dbReference>
<organism evidence="1 2">
    <name type="scientific">Giardia muris</name>
    <dbReference type="NCBI Taxonomy" id="5742"/>
    <lineage>
        <taxon>Eukaryota</taxon>
        <taxon>Metamonada</taxon>
        <taxon>Diplomonadida</taxon>
        <taxon>Hexamitidae</taxon>
        <taxon>Giardiinae</taxon>
        <taxon>Giardia</taxon>
    </lineage>
</organism>
<dbReference type="InterPro" id="IPR016024">
    <property type="entry name" value="ARM-type_fold"/>
</dbReference>
<evidence type="ECO:0000313" key="2">
    <source>
        <dbReference type="Proteomes" id="UP000315496"/>
    </source>
</evidence>
<keyword evidence="2" id="KW-1185">Reference proteome</keyword>
<gene>
    <name evidence="1" type="ORF">GMRT_10892</name>
</gene>
<protein>
    <submittedName>
        <fullName evidence="1">Uncharacterized protein</fullName>
    </submittedName>
</protein>
<dbReference type="EMBL" id="VDLU01000002">
    <property type="protein sequence ID" value="TNJ28630.1"/>
    <property type="molecule type" value="Genomic_DNA"/>
</dbReference>
<name>A0A4Z1SS88_GIAMU</name>
<accession>A0A4Z1SS88</accession>
<reference evidence="1 2" key="1">
    <citation type="submission" date="2019-05" db="EMBL/GenBank/DDBJ databases">
        <title>The compact genome of Giardia muris reveals important steps in the evolution of intestinal protozoan parasites.</title>
        <authorList>
            <person name="Xu F."/>
            <person name="Jimenez-Gonzalez A."/>
            <person name="Einarsson E."/>
            <person name="Astvaldsson A."/>
            <person name="Peirasmaki D."/>
            <person name="Eckmann L."/>
            <person name="Andersson J.O."/>
            <person name="Svard S.G."/>
            <person name="Jerlstrom-Hultqvist J."/>
        </authorList>
    </citation>
    <scope>NUCLEOTIDE SEQUENCE [LARGE SCALE GENOMIC DNA]</scope>
    <source>
        <strain evidence="1 2">Roberts-Thomson</strain>
    </source>
</reference>